<comment type="caution">
    <text evidence="2">The sequence shown here is derived from an EMBL/GenBank/DDBJ whole genome shotgun (WGS) entry which is preliminary data.</text>
</comment>
<dbReference type="EMBL" id="JAAQOM010000005">
    <property type="protein sequence ID" value="NIA54090.1"/>
    <property type="molecule type" value="Genomic_DNA"/>
</dbReference>
<proteinExistence type="predicted"/>
<evidence type="ECO:0000313" key="3">
    <source>
        <dbReference type="Proteomes" id="UP000716322"/>
    </source>
</evidence>
<name>A0ABX0PAV0_9BURK</name>
<sequence length="336" mass="37748">MPVLARAETAALTTETIDAFSKGDFAALDKENEHLKHGKHIEADGGIELEYFRLGLNAVIKNRGDHREPYLREMEALTLQWATEHPKSSLAHILHAQVLEAHAWSYRGGGYAKDVPPEAWADFRKYLQRAAKYLQDHADVALADSSAHDLLLDIGNGLGWDIGTLRTIQQEGLKRNPNDVMLYFDMLIPLLPKWQGDAKILDQYIREVTKQTQADYGTGMYGRLYALAAEREYGHALFENSLADWPTMKKSYEDMLARFPSPGRLNRYAYMACLAKDRPTLVAVLAQIGKKIDASLWGPNPERSLESCQRWAKEPPGETKDDAKADKKGRANPASL</sequence>
<feature type="region of interest" description="Disordered" evidence="1">
    <location>
        <begin position="299"/>
        <end position="336"/>
    </location>
</feature>
<evidence type="ECO:0000313" key="2">
    <source>
        <dbReference type="EMBL" id="NIA54090.1"/>
    </source>
</evidence>
<reference evidence="2 3" key="1">
    <citation type="submission" date="2020-03" db="EMBL/GenBank/DDBJ databases">
        <title>Genome sequence of strain Massilia sp. TW-1.</title>
        <authorList>
            <person name="Chaudhary D.K."/>
        </authorList>
    </citation>
    <scope>NUCLEOTIDE SEQUENCE [LARGE SCALE GENOMIC DNA]</scope>
    <source>
        <strain evidence="2 3">TW-1</strain>
    </source>
</reference>
<organism evidence="2 3">
    <name type="scientific">Telluria antibiotica</name>
    <dbReference type="NCBI Taxonomy" id="2717319"/>
    <lineage>
        <taxon>Bacteria</taxon>
        <taxon>Pseudomonadati</taxon>
        <taxon>Pseudomonadota</taxon>
        <taxon>Betaproteobacteria</taxon>
        <taxon>Burkholderiales</taxon>
        <taxon>Oxalobacteraceae</taxon>
        <taxon>Telluria group</taxon>
        <taxon>Telluria</taxon>
    </lineage>
</organism>
<gene>
    <name evidence="2" type="ORF">HAV22_10590</name>
</gene>
<keyword evidence="3" id="KW-1185">Reference proteome</keyword>
<evidence type="ECO:0000256" key="1">
    <source>
        <dbReference type="SAM" id="MobiDB-lite"/>
    </source>
</evidence>
<dbReference type="Proteomes" id="UP000716322">
    <property type="component" value="Unassembled WGS sequence"/>
</dbReference>
<accession>A0ABX0PAV0</accession>
<protein>
    <submittedName>
        <fullName evidence="2">DUF4034 domain-containing protein</fullName>
    </submittedName>
</protein>
<feature type="compositionally biased region" description="Basic and acidic residues" evidence="1">
    <location>
        <begin position="311"/>
        <end position="329"/>
    </location>
</feature>